<accession>A0AAV9SFJ1</accession>
<evidence type="ECO:0000313" key="1">
    <source>
        <dbReference type="EMBL" id="KAK5620146.1"/>
    </source>
</evidence>
<name>A0AAV9SFJ1_9TELE</name>
<dbReference type="Proteomes" id="UP001311232">
    <property type="component" value="Unassembled WGS sequence"/>
</dbReference>
<evidence type="ECO:0000313" key="2">
    <source>
        <dbReference type="Proteomes" id="UP001311232"/>
    </source>
</evidence>
<reference evidence="1 2" key="1">
    <citation type="submission" date="2021-06" db="EMBL/GenBank/DDBJ databases">
        <authorList>
            <person name="Palmer J.M."/>
        </authorList>
    </citation>
    <scope>NUCLEOTIDE SEQUENCE [LARGE SCALE GENOMIC DNA]</scope>
    <source>
        <strain evidence="1 2">MEX-2019</strain>
        <tissue evidence="1">Muscle</tissue>
    </source>
</reference>
<dbReference type="EMBL" id="JAHHUM010000391">
    <property type="protein sequence ID" value="KAK5620146.1"/>
    <property type="molecule type" value="Genomic_DNA"/>
</dbReference>
<gene>
    <name evidence="1" type="ORF">CRENBAI_001523</name>
</gene>
<proteinExistence type="predicted"/>
<keyword evidence="2" id="KW-1185">Reference proteome</keyword>
<dbReference type="AlphaFoldDB" id="A0AAV9SFJ1"/>
<organism evidence="1 2">
    <name type="scientific">Crenichthys baileyi</name>
    <name type="common">White River springfish</name>
    <dbReference type="NCBI Taxonomy" id="28760"/>
    <lineage>
        <taxon>Eukaryota</taxon>
        <taxon>Metazoa</taxon>
        <taxon>Chordata</taxon>
        <taxon>Craniata</taxon>
        <taxon>Vertebrata</taxon>
        <taxon>Euteleostomi</taxon>
        <taxon>Actinopterygii</taxon>
        <taxon>Neopterygii</taxon>
        <taxon>Teleostei</taxon>
        <taxon>Neoteleostei</taxon>
        <taxon>Acanthomorphata</taxon>
        <taxon>Ovalentaria</taxon>
        <taxon>Atherinomorphae</taxon>
        <taxon>Cyprinodontiformes</taxon>
        <taxon>Goodeidae</taxon>
        <taxon>Crenichthys</taxon>
    </lineage>
</organism>
<protein>
    <submittedName>
        <fullName evidence="1">Uncharacterized protein</fullName>
    </submittedName>
</protein>
<comment type="caution">
    <text evidence="1">The sequence shown here is derived from an EMBL/GenBank/DDBJ whole genome shotgun (WGS) entry which is preliminary data.</text>
</comment>
<sequence>MYSSYTVDSGSLWVFTLARECRGLPLMTAASKVLQQPSVDSHTFFCFPSLATCGCCCLKYQELKMFWPPEDDKLVADLCNQMFTHFSAHSPVRANSVYHCPVHFASSAIIILSLYKIQSHLFTVCL</sequence>